<protein>
    <recommendedName>
        <fullName evidence="3">F-box domain-containing protein</fullName>
    </recommendedName>
</protein>
<name>A0A6A7APW1_9PLEO</name>
<accession>A0A6A7APW1</accession>
<evidence type="ECO:0008006" key="3">
    <source>
        <dbReference type="Google" id="ProtNLM"/>
    </source>
</evidence>
<dbReference type="InterPro" id="IPR032675">
    <property type="entry name" value="LRR_dom_sf"/>
</dbReference>
<evidence type="ECO:0000313" key="2">
    <source>
        <dbReference type="Proteomes" id="UP000799423"/>
    </source>
</evidence>
<dbReference type="Gene3D" id="3.80.10.10">
    <property type="entry name" value="Ribonuclease Inhibitor"/>
    <property type="match status" value="1"/>
</dbReference>
<dbReference type="Proteomes" id="UP000799423">
    <property type="component" value="Unassembled WGS sequence"/>
</dbReference>
<gene>
    <name evidence="1" type="ORF">T440DRAFT_436769</name>
</gene>
<dbReference type="EMBL" id="MU006402">
    <property type="protein sequence ID" value="KAF2844199.1"/>
    <property type="molecule type" value="Genomic_DNA"/>
</dbReference>
<dbReference type="AlphaFoldDB" id="A0A6A7APW1"/>
<reference evidence="1" key="1">
    <citation type="submission" date="2020-01" db="EMBL/GenBank/DDBJ databases">
        <authorList>
            <consortium name="DOE Joint Genome Institute"/>
            <person name="Haridas S."/>
            <person name="Albert R."/>
            <person name="Binder M."/>
            <person name="Bloem J."/>
            <person name="Labutti K."/>
            <person name="Salamov A."/>
            <person name="Andreopoulos B."/>
            <person name="Baker S.E."/>
            <person name="Barry K."/>
            <person name="Bills G."/>
            <person name="Bluhm B.H."/>
            <person name="Cannon C."/>
            <person name="Castanera R."/>
            <person name="Culley D.E."/>
            <person name="Daum C."/>
            <person name="Ezra D."/>
            <person name="Gonzalez J.B."/>
            <person name="Henrissat B."/>
            <person name="Kuo A."/>
            <person name="Liang C."/>
            <person name="Lipzen A."/>
            <person name="Lutzoni F."/>
            <person name="Magnuson J."/>
            <person name="Mondo S."/>
            <person name="Nolan M."/>
            <person name="Ohm R."/>
            <person name="Pangilinan J."/>
            <person name="Park H.-J."/>
            <person name="Ramirez L."/>
            <person name="Alfaro M."/>
            <person name="Sun H."/>
            <person name="Tritt A."/>
            <person name="Yoshinaga Y."/>
            <person name="Zwiers L.-H."/>
            <person name="Turgeon B.G."/>
            <person name="Goodwin S.B."/>
            <person name="Spatafora J.W."/>
            <person name="Crous P.W."/>
            <person name="Grigoriev I.V."/>
        </authorList>
    </citation>
    <scope>NUCLEOTIDE SEQUENCE</scope>
    <source>
        <strain evidence="1">IPT5</strain>
    </source>
</reference>
<dbReference type="SUPFAM" id="SSF52047">
    <property type="entry name" value="RNI-like"/>
    <property type="match status" value="1"/>
</dbReference>
<evidence type="ECO:0000313" key="1">
    <source>
        <dbReference type="EMBL" id="KAF2844199.1"/>
    </source>
</evidence>
<dbReference type="OrthoDB" id="5283561at2759"/>
<proteinExistence type="predicted"/>
<organism evidence="1 2">
    <name type="scientific">Plenodomus tracheiphilus IPT5</name>
    <dbReference type="NCBI Taxonomy" id="1408161"/>
    <lineage>
        <taxon>Eukaryota</taxon>
        <taxon>Fungi</taxon>
        <taxon>Dikarya</taxon>
        <taxon>Ascomycota</taxon>
        <taxon>Pezizomycotina</taxon>
        <taxon>Dothideomycetes</taxon>
        <taxon>Pleosporomycetidae</taxon>
        <taxon>Pleosporales</taxon>
        <taxon>Pleosporineae</taxon>
        <taxon>Leptosphaeriaceae</taxon>
        <taxon>Plenodomus</taxon>
    </lineage>
</organism>
<keyword evidence="2" id="KW-1185">Reference proteome</keyword>
<sequence>MNIRKVPFEIFSKILEDVAAANTADCTTFTFGLLRASLPLQQAALQRYGRGPLSPDLLKWDATSTLRSVCWQWHEWALDYSLTSLYIRQWRGGERWAEFSNRRERYLLYELIDRTVSLCSDYPRLASNITHIWVHGFDTNEAMSTMFDSLRRFANLKALAPSWTALRYVDAESWQQLLTGKPQSLKSLELHCVTPTSQQATEHGKQVVKEPVEAIHVGQLRRLKIFGDTTFMPLTDVDLRAIARTATRLEEFHLTCNSSITIAGVMMVAEVSRETLRVLEHSPRSRSGFGHPHPGQPSGGQHICETLRSCPKLTTLSISLPSMCAGLFSNFAARLAGTLQVRAQRLCGTRADCSALESTDALQALLNEARSLIKRRANGTIPDELHIEMFLAACVFEPGLRSVHGDFSLAYMSSERRWPQGTVLSGQGQYGRSGWYAHDITA</sequence>